<reference evidence="5" key="1">
    <citation type="submission" date="2021-07" db="EMBL/GenBank/DDBJ databases">
        <authorList>
            <person name="Branca A.L. A."/>
        </authorList>
    </citation>
    <scope>NUCLEOTIDE SEQUENCE</scope>
</reference>
<dbReference type="InterPro" id="IPR036291">
    <property type="entry name" value="NAD(P)-bd_dom_sf"/>
</dbReference>
<sequence length="309" mass="33019">MQAPTGKPTIFSHYFIKMTSIPRPSQETVHNLVNDKVAIVTGAARGIGFSTASLLAQHGARVVLVDLREDELKSACATIGSRSTYQVCDVSDWDQQVKLFDDVSSAIGPIHLLVCNAAINPEIALLQASDAPQHAQMNAQVRYNYLADERDASELLRRPPTGVVDVNLHSVIFGLKLGLHHMKHGRIVVVGSAGSYVPIPSQPLYSASKHAVLGLVRSTALTEEVGRSGVSISWIAPWLTLTSMVEGLQATRDGSLQSSPDDVAWAILAASAAEAPNGKGYWVQGSAISEVEGAYGEVAGQLICPENRF</sequence>
<evidence type="ECO:0000256" key="3">
    <source>
        <dbReference type="ARBA" id="ARBA00023002"/>
    </source>
</evidence>
<keyword evidence="6" id="KW-1185">Reference proteome</keyword>
<dbReference type="OrthoDB" id="37659at2759"/>
<dbReference type="AlphaFoldDB" id="A0A9W4HUR5"/>
<evidence type="ECO:0000256" key="1">
    <source>
        <dbReference type="ARBA" id="ARBA00006484"/>
    </source>
</evidence>
<dbReference type="Pfam" id="PF00106">
    <property type="entry name" value="adh_short"/>
    <property type="match status" value="1"/>
</dbReference>
<protein>
    <recommendedName>
        <fullName evidence="4">Ketoreductase domain-containing protein</fullName>
    </recommendedName>
</protein>
<feature type="domain" description="Ketoreductase" evidence="4">
    <location>
        <begin position="36"/>
        <end position="241"/>
    </location>
</feature>
<dbReference type="SMART" id="SM00822">
    <property type="entry name" value="PKS_KR"/>
    <property type="match status" value="1"/>
</dbReference>
<comment type="similarity">
    <text evidence="1">Belongs to the short-chain dehydrogenases/reductases (SDR) family.</text>
</comment>
<dbReference type="PANTHER" id="PTHR43180:SF33">
    <property type="entry name" value="15-HYDROXYPROSTAGLANDIN DEHYDROGENASE [NAD(+)]-LIKE"/>
    <property type="match status" value="1"/>
</dbReference>
<evidence type="ECO:0000313" key="6">
    <source>
        <dbReference type="Proteomes" id="UP001153618"/>
    </source>
</evidence>
<dbReference type="Gene3D" id="3.40.50.720">
    <property type="entry name" value="NAD(P)-binding Rossmann-like Domain"/>
    <property type="match status" value="1"/>
</dbReference>
<dbReference type="InterPro" id="IPR002347">
    <property type="entry name" value="SDR_fam"/>
</dbReference>
<dbReference type="EMBL" id="CAJVOS010000027">
    <property type="protein sequence ID" value="CAG8127033.1"/>
    <property type="molecule type" value="Genomic_DNA"/>
</dbReference>
<dbReference type="InterPro" id="IPR020904">
    <property type="entry name" value="Sc_DH/Rdtase_CS"/>
</dbReference>
<organism evidence="5 6">
    <name type="scientific">Penicillium olsonii</name>
    <dbReference type="NCBI Taxonomy" id="99116"/>
    <lineage>
        <taxon>Eukaryota</taxon>
        <taxon>Fungi</taxon>
        <taxon>Dikarya</taxon>
        <taxon>Ascomycota</taxon>
        <taxon>Pezizomycotina</taxon>
        <taxon>Eurotiomycetes</taxon>
        <taxon>Eurotiomycetidae</taxon>
        <taxon>Eurotiales</taxon>
        <taxon>Aspergillaceae</taxon>
        <taxon>Penicillium</taxon>
    </lineage>
</organism>
<gene>
    <name evidence="5" type="ORF">POLS_LOCUS5402</name>
</gene>
<dbReference type="PROSITE" id="PS00061">
    <property type="entry name" value="ADH_SHORT"/>
    <property type="match status" value="1"/>
</dbReference>
<name>A0A9W4HUR5_PENOL</name>
<comment type="caution">
    <text evidence="5">The sequence shown here is derived from an EMBL/GenBank/DDBJ whole genome shotgun (WGS) entry which is preliminary data.</text>
</comment>
<dbReference type="PANTHER" id="PTHR43180">
    <property type="entry name" value="3-OXOACYL-(ACYL-CARRIER-PROTEIN) REDUCTASE (AFU_ORTHOLOGUE AFUA_6G11210)"/>
    <property type="match status" value="1"/>
</dbReference>
<evidence type="ECO:0000256" key="2">
    <source>
        <dbReference type="ARBA" id="ARBA00022857"/>
    </source>
</evidence>
<dbReference type="GO" id="GO:0016491">
    <property type="term" value="F:oxidoreductase activity"/>
    <property type="evidence" value="ECO:0007669"/>
    <property type="project" value="UniProtKB-KW"/>
</dbReference>
<keyword evidence="2" id="KW-0521">NADP</keyword>
<accession>A0A9W4HUR5</accession>
<evidence type="ECO:0000259" key="4">
    <source>
        <dbReference type="SMART" id="SM00822"/>
    </source>
</evidence>
<proteinExistence type="inferred from homology"/>
<keyword evidence="3" id="KW-0560">Oxidoreductase</keyword>
<dbReference type="Proteomes" id="UP001153618">
    <property type="component" value="Unassembled WGS sequence"/>
</dbReference>
<evidence type="ECO:0000313" key="5">
    <source>
        <dbReference type="EMBL" id="CAG8127033.1"/>
    </source>
</evidence>
<dbReference type="PRINTS" id="PR00081">
    <property type="entry name" value="GDHRDH"/>
</dbReference>
<dbReference type="InterPro" id="IPR057326">
    <property type="entry name" value="KR_dom"/>
</dbReference>
<dbReference type="SUPFAM" id="SSF51735">
    <property type="entry name" value="NAD(P)-binding Rossmann-fold domains"/>
    <property type="match status" value="1"/>
</dbReference>